<evidence type="ECO:0000313" key="2">
    <source>
        <dbReference type="Proteomes" id="UP000183635"/>
    </source>
</evidence>
<dbReference type="SUPFAM" id="SSF53850">
    <property type="entry name" value="Periplasmic binding protein-like II"/>
    <property type="match status" value="1"/>
</dbReference>
<dbReference type="EMBL" id="FOPU01000021">
    <property type="protein sequence ID" value="SFH60821.1"/>
    <property type="molecule type" value="Genomic_DNA"/>
</dbReference>
<dbReference type="Gene3D" id="3.40.190.10">
    <property type="entry name" value="Periplasmic binding protein-like II"/>
    <property type="match status" value="1"/>
</dbReference>
<dbReference type="Proteomes" id="UP000183635">
    <property type="component" value="Unassembled WGS sequence"/>
</dbReference>
<sequence length="181" mass="19315">MSLDEPGSGTLVDTQIILAGAGLSEQDILAQYLPLSRAVEEMGQGRLDALFFVGGYPAGAIAELASQQDLAILPIDGALAEALIARHGFLARSIIPAGTYQGQEAEVHTISVGAEWVTSADQPEALIHDITRALWNDRTRRLLEAGHARGRDILAERALEGLAIPLHPGAARYYREAGLLK</sequence>
<dbReference type="PANTHER" id="PTHR42941:SF1">
    <property type="entry name" value="SLL1037 PROTEIN"/>
    <property type="match status" value="1"/>
</dbReference>
<keyword evidence="1" id="KW-0675">Receptor</keyword>
<dbReference type="STRING" id="34004.SAMN04488021_12162"/>
<protein>
    <submittedName>
        <fullName evidence="1">TRAP transporter solute receptor, TAXI family</fullName>
    </submittedName>
</protein>
<evidence type="ECO:0000313" key="1">
    <source>
        <dbReference type="EMBL" id="SFH60821.1"/>
    </source>
</evidence>
<dbReference type="Pfam" id="PF16868">
    <property type="entry name" value="NMT1_3"/>
    <property type="match status" value="1"/>
</dbReference>
<name>A0A1I3BGF6_9RHOB</name>
<accession>A0A1I3BGF6</accession>
<gene>
    <name evidence="1" type="ORF">SAMN04488021_12162</name>
</gene>
<reference evidence="1 2" key="1">
    <citation type="submission" date="2016-10" db="EMBL/GenBank/DDBJ databases">
        <authorList>
            <person name="de Groot N.N."/>
        </authorList>
    </citation>
    <scope>NUCLEOTIDE SEQUENCE [LARGE SCALE GENOMIC DNA]</scope>
    <source>
        <strain evidence="1 2">DSM 8537</strain>
    </source>
</reference>
<dbReference type="PANTHER" id="PTHR42941">
    <property type="entry name" value="SLL1037 PROTEIN"/>
    <property type="match status" value="1"/>
</dbReference>
<dbReference type="NCBIfam" id="TIGR02122">
    <property type="entry name" value="TRAP_TAXI"/>
    <property type="match status" value="1"/>
</dbReference>
<organism evidence="1 2">
    <name type="scientific">Paracoccus aminovorans</name>
    <dbReference type="NCBI Taxonomy" id="34004"/>
    <lineage>
        <taxon>Bacteria</taxon>
        <taxon>Pseudomonadati</taxon>
        <taxon>Pseudomonadota</taxon>
        <taxon>Alphaproteobacteria</taxon>
        <taxon>Rhodobacterales</taxon>
        <taxon>Paracoccaceae</taxon>
        <taxon>Paracoccus</taxon>
    </lineage>
</organism>
<dbReference type="InterPro" id="IPR011852">
    <property type="entry name" value="TRAP_TAXI"/>
</dbReference>
<proteinExistence type="predicted"/>
<keyword evidence="2" id="KW-1185">Reference proteome</keyword>
<dbReference type="AlphaFoldDB" id="A0A1I3BGF6"/>